<evidence type="ECO:0000313" key="11">
    <source>
        <dbReference type="Proteomes" id="UP000006362"/>
    </source>
</evidence>
<evidence type="ECO:0000256" key="6">
    <source>
        <dbReference type="ARBA" id="ARBA00022723"/>
    </source>
</evidence>
<sequence length="303" mass="34505">MNREEFINRIGELKREKEAVILAHYYVDGLIQDVADFVGDSLELARKAKETQARIILFCGVYFMAETAKILNPSRKVLIPYYKAGCLMADMAIAEEIEEFRRKNPDYAVVTYVNSSADVKAVSDICCTSANAVKVIKSLKADKVLFVPDKNLGSFVAEQVPGKEVIVWSGYCPVHQKLTPMEARRKLQEHPDALFVVHPECRKEIRDMAHFVGSTSQIVRFVKNERATKFIVGTEKGTIHQLQKLRPDATFIPAYEEFTCDQMKMITPERVLKALEREQFEVEVNEEVAARAREAIERMLEVV</sequence>
<keyword evidence="9" id="KW-0963">Cytoplasm</keyword>
<dbReference type="Pfam" id="PF02445">
    <property type="entry name" value="NadA"/>
    <property type="match status" value="1"/>
</dbReference>
<keyword evidence="7 9" id="KW-0408">Iron</keyword>
<feature type="binding site" evidence="9">
    <location>
        <begin position="112"/>
        <end position="114"/>
    </location>
    <ligand>
        <name>iminosuccinate</name>
        <dbReference type="ChEBI" id="CHEBI:77875"/>
    </ligand>
</feature>
<comment type="cofactor">
    <cofactor evidence="9">
        <name>[4Fe-4S] cluster</name>
        <dbReference type="ChEBI" id="CHEBI:49883"/>
    </cofactor>
    <text evidence="9">Binds 1 [4Fe-4S] cluster per subunit.</text>
</comment>
<feature type="binding site" evidence="9">
    <location>
        <position position="172"/>
    </location>
    <ligand>
        <name>[4Fe-4S] cluster</name>
        <dbReference type="ChEBI" id="CHEBI:49883"/>
    </ligand>
</feature>
<dbReference type="SUPFAM" id="SSF142754">
    <property type="entry name" value="NadA-like"/>
    <property type="match status" value="1"/>
</dbReference>
<dbReference type="PANTHER" id="PTHR30573">
    <property type="entry name" value="QUINOLINATE SYNTHETASE A"/>
    <property type="match status" value="1"/>
</dbReference>
<proteinExistence type="inferred from homology"/>
<dbReference type="InterPro" id="IPR003473">
    <property type="entry name" value="NadA"/>
</dbReference>
<gene>
    <name evidence="9" type="primary">nadA</name>
    <name evidence="10" type="ordered locus">Theam_0170</name>
</gene>
<dbReference type="InterPro" id="IPR023066">
    <property type="entry name" value="Quinolinate_synth_type2"/>
</dbReference>
<dbReference type="NCBIfam" id="NF006879">
    <property type="entry name" value="PRK09375.1-4"/>
    <property type="match status" value="1"/>
</dbReference>
<dbReference type="GO" id="GO:0005829">
    <property type="term" value="C:cytosol"/>
    <property type="evidence" value="ECO:0007669"/>
    <property type="project" value="TreeGrafter"/>
</dbReference>
<keyword evidence="11" id="KW-1185">Reference proteome</keyword>
<feature type="binding site" evidence="9">
    <location>
        <position position="86"/>
    </location>
    <ligand>
        <name>[4Fe-4S] cluster</name>
        <dbReference type="ChEBI" id="CHEBI:49883"/>
    </ligand>
</feature>
<keyword evidence="5 9" id="KW-0808">Transferase</keyword>
<dbReference type="Proteomes" id="UP000006362">
    <property type="component" value="Chromosome"/>
</dbReference>
<comment type="pathway">
    <text evidence="1 9">Cofactor biosynthesis; NAD(+) biosynthesis; quinolinate from iminoaspartate: step 1/1.</text>
</comment>
<dbReference type="HOGENOM" id="CLU_047382_0_0_0"/>
<dbReference type="GO" id="GO:0046872">
    <property type="term" value="F:metal ion binding"/>
    <property type="evidence" value="ECO:0007669"/>
    <property type="project" value="UniProtKB-KW"/>
</dbReference>
<evidence type="ECO:0000256" key="4">
    <source>
        <dbReference type="ARBA" id="ARBA00022642"/>
    </source>
</evidence>
<feature type="binding site" evidence="9">
    <location>
        <position position="41"/>
    </location>
    <ligand>
        <name>iminosuccinate</name>
        <dbReference type="ChEBI" id="CHEBI:77875"/>
    </ligand>
</feature>
<feature type="binding site" evidence="9">
    <location>
        <position position="24"/>
    </location>
    <ligand>
        <name>iminosuccinate</name>
        <dbReference type="ChEBI" id="CHEBI:77875"/>
    </ligand>
</feature>
<feature type="binding site" evidence="9">
    <location>
        <position position="260"/>
    </location>
    <ligand>
        <name>[4Fe-4S] cluster</name>
        <dbReference type="ChEBI" id="CHEBI:49883"/>
    </ligand>
</feature>
<dbReference type="EMBL" id="CP002444">
    <property type="protein sequence ID" value="ADU96143.1"/>
    <property type="molecule type" value="Genomic_DNA"/>
</dbReference>
<dbReference type="STRING" id="648996.Theam_0170"/>
<dbReference type="HAMAP" id="MF_00568">
    <property type="entry name" value="NadA_type2"/>
    <property type="match status" value="1"/>
</dbReference>
<evidence type="ECO:0000256" key="8">
    <source>
        <dbReference type="ARBA" id="ARBA00023014"/>
    </source>
</evidence>
<organism evidence="10 11">
    <name type="scientific">Thermovibrio ammonificans (strain DSM 15698 / JCM 12110 / HB-1)</name>
    <dbReference type="NCBI Taxonomy" id="648996"/>
    <lineage>
        <taxon>Bacteria</taxon>
        <taxon>Pseudomonadati</taxon>
        <taxon>Aquificota</taxon>
        <taxon>Aquificia</taxon>
        <taxon>Desulfurobacteriales</taxon>
        <taxon>Desulfurobacteriaceae</taxon>
        <taxon>Thermovibrio</taxon>
    </lineage>
</organism>
<dbReference type="PANTHER" id="PTHR30573:SF0">
    <property type="entry name" value="QUINOLINATE SYNTHASE, CHLOROPLASTIC"/>
    <property type="match status" value="1"/>
</dbReference>
<name>E8T3L2_THEA1</name>
<dbReference type="GO" id="GO:0051539">
    <property type="term" value="F:4 iron, 4 sulfur cluster binding"/>
    <property type="evidence" value="ECO:0007669"/>
    <property type="project" value="UniProtKB-KW"/>
</dbReference>
<comment type="similarity">
    <text evidence="9">Belongs to the quinolinate synthase family. Type 2 subfamily.</text>
</comment>
<protein>
    <recommendedName>
        <fullName evidence="2 9">Quinolinate synthase</fullName>
        <ecNumber evidence="2 9">2.5.1.72</ecNumber>
    </recommendedName>
</protein>
<keyword evidence="3 9" id="KW-0004">4Fe-4S</keyword>
<feature type="binding site" evidence="9">
    <location>
        <position position="215"/>
    </location>
    <ligand>
        <name>iminosuccinate</name>
        <dbReference type="ChEBI" id="CHEBI:77875"/>
    </ligand>
</feature>
<evidence type="ECO:0000256" key="3">
    <source>
        <dbReference type="ARBA" id="ARBA00022485"/>
    </source>
</evidence>
<dbReference type="GO" id="GO:0008987">
    <property type="term" value="F:quinolinate synthetase A activity"/>
    <property type="evidence" value="ECO:0007669"/>
    <property type="project" value="UniProtKB-UniRule"/>
</dbReference>
<dbReference type="GO" id="GO:0034628">
    <property type="term" value="P:'de novo' NAD+ biosynthetic process from L-aspartate"/>
    <property type="evidence" value="ECO:0007669"/>
    <property type="project" value="TreeGrafter"/>
</dbReference>
<evidence type="ECO:0000256" key="1">
    <source>
        <dbReference type="ARBA" id="ARBA00005065"/>
    </source>
</evidence>
<keyword evidence="4 9" id="KW-0662">Pyridine nucleotide biosynthesis</keyword>
<evidence type="ECO:0000256" key="5">
    <source>
        <dbReference type="ARBA" id="ARBA00022679"/>
    </source>
</evidence>
<dbReference type="KEGG" id="tam:Theam_0170"/>
<comment type="subcellular location">
    <subcellularLocation>
        <location evidence="9">Cytoplasm</location>
    </subcellularLocation>
</comment>
<dbReference type="Gene3D" id="3.40.50.10800">
    <property type="entry name" value="NadA-like"/>
    <property type="match status" value="3"/>
</dbReference>
<reference evidence="10" key="1">
    <citation type="submission" date="2011-01" db="EMBL/GenBank/DDBJ databases">
        <title>Complete sequence of chromosome of Thermovibrio ammonificans HB-1.</title>
        <authorList>
            <consortium name="US DOE Joint Genome Institute"/>
            <person name="Lucas S."/>
            <person name="Copeland A."/>
            <person name="Lapidus A."/>
            <person name="Cheng J.-F."/>
            <person name="Goodwin L."/>
            <person name="Pitluck S."/>
            <person name="Davenport K."/>
            <person name="Detter J.C."/>
            <person name="Han C."/>
            <person name="Tapia R."/>
            <person name="Land M."/>
            <person name="Hauser L."/>
            <person name="Kyrpides N."/>
            <person name="Ivanova N."/>
            <person name="Ovchinnikova G."/>
            <person name="Vetriani C."/>
            <person name="Woyke T."/>
        </authorList>
    </citation>
    <scope>NUCLEOTIDE SEQUENCE [LARGE SCALE GENOMIC DNA]</scope>
    <source>
        <strain evidence="10">HB-1</strain>
    </source>
</reference>
<dbReference type="InterPro" id="IPR036094">
    <property type="entry name" value="NadA_sf"/>
</dbReference>
<evidence type="ECO:0000256" key="9">
    <source>
        <dbReference type="HAMAP-Rule" id="MF_00568"/>
    </source>
</evidence>
<dbReference type="UniPathway" id="UPA00253">
    <property type="reaction ID" value="UER00327"/>
</dbReference>
<dbReference type="NCBIfam" id="NF006878">
    <property type="entry name" value="PRK09375.1-2"/>
    <property type="match status" value="1"/>
</dbReference>
<accession>E8T3L2</accession>
<comment type="catalytic activity">
    <reaction evidence="9">
        <text>iminosuccinate + dihydroxyacetone phosphate = quinolinate + phosphate + 2 H2O + H(+)</text>
        <dbReference type="Rhea" id="RHEA:25888"/>
        <dbReference type="ChEBI" id="CHEBI:15377"/>
        <dbReference type="ChEBI" id="CHEBI:15378"/>
        <dbReference type="ChEBI" id="CHEBI:29959"/>
        <dbReference type="ChEBI" id="CHEBI:43474"/>
        <dbReference type="ChEBI" id="CHEBI:57642"/>
        <dbReference type="ChEBI" id="CHEBI:77875"/>
        <dbReference type="EC" id="2.5.1.72"/>
    </reaction>
</comment>
<dbReference type="NCBIfam" id="TIGR00550">
    <property type="entry name" value="nadA"/>
    <property type="match status" value="1"/>
</dbReference>
<feature type="binding site" evidence="9">
    <location>
        <begin position="198"/>
        <end position="200"/>
    </location>
    <ligand>
        <name>iminosuccinate</name>
        <dbReference type="ChEBI" id="CHEBI:77875"/>
    </ligand>
</feature>
<comment type="function">
    <text evidence="9">Catalyzes the condensation of iminoaspartate with dihydroxyacetone phosphate to form quinolinate.</text>
</comment>
<feature type="binding site" evidence="9">
    <location>
        <position position="129"/>
    </location>
    <ligand>
        <name>iminosuccinate</name>
        <dbReference type="ChEBI" id="CHEBI:77875"/>
    </ligand>
</feature>
<keyword evidence="8 9" id="KW-0411">Iron-sulfur</keyword>
<evidence type="ECO:0000256" key="7">
    <source>
        <dbReference type="ARBA" id="ARBA00023004"/>
    </source>
</evidence>
<dbReference type="AlphaFoldDB" id="E8T3L2"/>
<dbReference type="EC" id="2.5.1.72" evidence="2 9"/>
<dbReference type="eggNOG" id="COG0379">
    <property type="taxonomic scope" value="Bacteria"/>
</dbReference>
<evidence type="ECO:0000313" key="10">
    <source>
        <dbReference type="EMBL" id="ADU96143.1"/>
    </source>
</evidence>
<dbReference type="RefSeq" id="WP_013536929.1">
    <property type="nucleotide sequence ID" value="NC_014926.1"/>
</dbReference>
<dbReference type="OrthoDB" id="9801204at2"/>
<evidence type="ECO:0000256" key="2">
    <source>
        <dbReference type="ARBA" id="ARBA00012669"/>
    </source>
</evidence>
<keyword evidence="6 9" id="KW-0479">Metal-binding</keyword>